<evidence type="ECO:0000313" key="3">
    <source>
        <dbReference type="Proteomes" id="UP000247892"/>
    </source>
</evidence>
<comment type="caution">
    <text evidence="2">The sequence shown here is derived from an EMBL/GenBank/DDBJ whole genome shotgun (WGS) entry which is preliminary data.</text>
</comment>
<dbReference type="Gene3D" id="3.10.310.70">
    <property type="match status" value="1"/>
</dbReference>
<organism evidence="2 3">
    <name type="scientific">Prauserella flavalba</name>
    <dbReference type="NCBI Taxonomy" id="1477506"/>
    <lineage>
        <taxon>Bacteria</taxon>
        <taxon>Bacillati</taxon>
        <taxon>Actinomycetota</taxon>
        <taxon>Actinomycetes</taxon>
        <taxon>Pseudonocardiales</taxon>
        <taxon>Pseudonocardiaceae</taxon>
        <taxon>Prauserella</taxon>
    </lineage>
</organism>
<dbReference type="RefSeq" id="WP_110342959.1">
    <property type="nucleotide sequence ID" value="NZ_JBHVKT010000007.1"/>
</dbReference>
<evidence type="ECO:0000259" key="1">
    <source>
        <dbReference type="Pfam" id="PF07969"/>
    </source>
</evidence>
<dbReference type="Gene3D" id="3.20.20.140">
    <property type="entry name" value="Metal-dependent hydrolases"/>
    <property type="match status" value="1"/>
</dbReference>
<protein>
    <recommendedName>
        <fullName evidence="1">Amidohydrolase 3 domain-containing protein</fullName>
    </recommendedName>
</protein>
<dbReference type="InterPro" id="IPR011059">
    <property type="entry name" value="Metal-dep_hydrolase_composite"/>
</dbReference>
<feature type="domain" description="Amidohydrolase 3" evidence="1">
    <location>
        <begin position="50"/>
        <end position="519"/>
    </location>
</feature>
<dbReference type="InterPro" id="IPR033932">
    <property type="entry name" value="YtcJ-like"/>
</dbReference>
<dbReference type="Pfam" id="PF07969">
    <property type="entry name" value="Amidohydro_3"/>
    <property type="match status" value="1"/>
</dbReference>
<name>A0A318LIQ5_9PSEU</name>
<dbReference type="PANTHER" id="PTHR22642">
    <property type="entry name" value="IMIDAZOLONEPROPIONASE"/>
    <property type="match status" value="1"/>
</dbReference>
<accession>A0A318LIQ5</accession>
<dbReference type="EMBL" id="MASU01000015">
    <property type="protein sequence ID" value="PXY21529.1"/>
    <property type="molecule type" value="Genomic_DNA"/>
</dbReference>
<reference evidence="2 3" key="1">
    <citation type="submission" date="2016-07" db="EMBL/GenBank/DDBJ databases">
        <title>Draft genome sequence of Prauserella sp. YIM 121212, isolated from alkaline soil.</title>
        <authorList>
            <person name="Ruckert C."/>
            <person name="Albersmeier A."/>
            <person name="Jiang C.-L."/>
            <person name="Jiang Y."/>
            <person name="Kalinowski J."/>
            <person name="Schneider O."/>
            <person name="Winkler A."/>
            <person name="Zotchev S.B."/>
        </authorList>
    </citation>
    <scope>NUCLEOTIDE SEQUENCE [LARGE SCALE GENOMIC DNA]</scope>
    <source>
        <strain evidence="2 3">YIM 121212</strain>
    </source>
</reference>
<dbReference type="InterPro" id="IPR032466">
    <property type="entry name" value="Metal_Hydrolase"/>
</dbReference>
<proteinExistence type="predicted"/>
<dbReference type="SUPFAM" id="SSF51556">
    <property type="entry name" value="Metallo-dependent hydrolases"/>
    <property type="match status" value="1"/>
</dbReference>
<dbReference type="InterPro" id="IPR013108">
    <property type="entry name" value="Amidohydro_3"/>
</dbReference>
<dbReference type="SUPFAM" id="SSF51338">
    <property type="entry name" value="Composite domain of metallo-dependent hydrolases"/>
    <property type="match status" value="1"/>
</dbReference>
<dbReference type="Proteomes" id="UP000247892">
    <property type="component" value="Unassembled WGS sequence"/>
</dbReference>
<dbReference type="AlphaFoldDB" id="A0A318LIQ5"/>
<dbReference type="CDD" id="cd01300">
    <property type="entry name" value="YtcJ_like"/>
    <property type="match status" value="1"/>
</dbReference>
<dbReference type="GO" id="GO:0016810">
    <property type="term" value="F:hydrolase activity, acting on carbon-nitrogen (but not peptide) bonds"/>
    <property type="evidence" value="ECO:0007669"/>
    <property type="project" value="InterPro"/>
</dbReference>
<dbReference type="Gene3D" id="2.30.40.10">
    <property type="entry name" value="Urease, subunit C, domain 1"/>
    <property type="match status" value="1"/>
</dbReference>
<evidence type="ECO:0000313" key="2">
    <source>
        <dbReference type="EMBL" id="PXY21529.1"/>
    </source>
</evidence>
<sequence>MTATLVLHNGTVHTLNRSGSIHSAVAINGETIVRVGDLDAVRDLIGRETEVIDLDGRTVLPGFVDAHTHLEVTAHIRRLWIDATLSSPAEVIEAIEQAVRSRPPGEWIVVSSGFREPLPAKAVLDKIAPQHPVIVRRTMHVQMANSLAFGRSGLSPSNPRPKPGCRLEIGPDGEFTGLVEEAFDLFAVPEPSPQQLQAALADTAREMFTSHGVTTIYDMPASVEGVRCLQRLASARALPVRVRLHPILPPVHQGIAPLSHYTDIGLLSGFGDDWLRFGGVKLFVDGHERAAATNDAMHGGRDQSRYALLPRTYEQLVREVTVAMAGGVQIWLHAWGDYAQQLAIEAVEEASRATGITDHRTRIEHMLNAGYTSIDLDRVRAAGIVPVPQASFLKGDQPTDGLPKYVFRDAIDHGLRPAGSSDCTGSQPTLVNPWVGIEAMVARTNKSGITVDAGQAIGLTDALRVYTGNSAYAGFEEHVKGSIEPGKLADLAVVETDPYTVPADELASIKTAMTIIGGNSR</sequence>
<dbReference type="OrthoDB" id="3173428at2"/>
<gene>
    <name evidence="2" type="ORF">BA062_31975</name>
</gene>
<keyword evidence="3" id="KW-1185">Reference proteome</keyword>
<dbReference type="PANTHER" id="PTHR22642:SF2">
    <property type="entry name" value="PROTEIN LONG AFTER FAR-RED 3"/>
    <property type="match status" value="1"/>
</dbReference>